<accession>A0ABX7NMD2</accession>
<dbReference type="EMBL" id="CP071090">
    <property type="protein sequence ID" value="QSQ19558.1"/>
    <property type="molecule type" value="Genomic_DNA"/>
</dbReference>
<proteinExistence type="predicted"/>
<reference evidence="2 3" key="1">
    <citation type="submission" date="2021-02" db="EMBL/GenBank/DDBJ databases">
        <title>De Novo genome assembly of isolated myxobacteria.</title>
        <authorList>
            <person name="Stevens D.C."/>
        </authorList>
    </citation>
    <scope>NUCLEOTIDE SEQUENCE [LARGE SCALE GENOMIC DNA]</scope>
    <source>
        <strain evidence="3">SCPEA02</strain>
    </source>
</reference>
<protein>
    <submittedName>
        <fullName evidence="2">Fatty acid desaturase</fullName>
    </submittedName>
</protein>
<evidence type="ECO:0000313" key="2">
    <source>
        <dbReference type="EMBL" id="QSQ19558.1"/>
    </source>
</evidence>
<organism evidence="2 3">
    <name type="scientific">Pyxidicoccus parkwayensis</name>
    <dbReference type="NCBI Taxonomy" id="2813578"/>
    <lineage>
        <taxon>Bacteria</taxon>
        <taxon>Pseudomonadati</taxon>
        <taxon>Myxococcota</taxon>
        <taxon>Myxococcia</taxon>
        <taxon>Myxococcales</taxon>
        <taxon>Cystobacterineae</taxon>
        <taxon>Myxococcaceae</taxon>
        <taxon>Pyxidicoccus</taxon>
    </lineage>
</organism>
<name>A0ABX7NMD2_9BACT</name>
<feature type="domain" description="Fatty acid desaturase" evidence="1">
    <location>
        <begin position="80"/>
        <end position="311"/>
    </location>
</feature>
<sequence length="323" mass="36471">MRAVPQVDSPGVSRSEPEAGVRAESIAARLRARYARPVTALGYQPQSLPEAVAHLGLHVVLSVAAAWVTAVLTRWQPVLGWALYPLAAFFIGTRFRALGNMLHEACHGMLVRGKRRNRALGHVLAIIDLTALEPYTREHFTHHLHLGDAVKDLDFVPRSRFGFSDASRPFVKTHLLRPMLLVHLPAFLRPVFFHRTDPWPVTLVRWAFLAGLVALAQWGIGWKAFLLFYAVPYLVPYQVIRYWSDAVDHAGVIGSADEFHRSRNHILPWGPLNTVLFPRNDAYHLTHHLFPAVPTAWQGHVHEMLLHDPDYAAREHSFGALLR</sequence>
<dbReference type="InterPro" id="IPR005804">
    <property type="entry name" value="FA_desaturase_dom"/>
</dbReference>
<dbReference type="RefSeq" id="WP_206721142.1">
    <property type="nucleotide sequence ID" value="NZ_CP071090.1"/>
</dbReference>
<evidence type="ECO:0000313" key="3">
    <source>
        <dbReference type="Proteomes" id="UP000662747"/>
    </source>
</evidence>
<evidence type="ECO:0000259" key="1">
    <source>
        <dbReference type="Pfam" id="PF00487"/>
    </source>
</evidence>
<dbReference type="Pfam" id="PF00487">
    <property type="entry name" value="FA_desaturase"/>
    <property type="match status" value="1"/>
</dbReference>
<gene>
    <name evidence="2" type="ORF">JY651_30120</name>
</gene>
<keyword evidence="3" id="KW-1185">Reference proteome</keyword>
<dbReference type="Proteomes" id="UP000662747">
    <property type="component" value="Chromosome"/>
</dbReference>